<evidence type="ECO:0000256" key="2">
    <source>
        <dbReference type="ARBA" id="ARBA00022741"/>
    </source>
</evidence>
<feature type="short sequence motif" description="Q motif" evidence="9">
    <location>
        <begin position="85"/>
        <end position="113"/>
    </location>
</feature>
<evidence type="ECO:0000259" key="10">
    <source>
        <dbReference type="PROSITE" id="PS51192"/>
    </source>
</evidence>
<comment type="catalytic activity">
    <reaction evidence="8">
        <text>ATP + H2O = ADP + phosphate + H(+)</text>
        <dbReference type="Rhea" id="RHEA:13065"/>
        <dbReference type="ChEBI" id="CHEBI:15377"/>
        <dbReference type="ChEBI" id="CHEBI:15378"/>
        <dbReference type="ChEBI" id="CHEBI:30616"/>
        <dbReference type="ChEBI" id="CHEBI:43474"/>
        <dbReference type="ChEBI" id="CHEBI:456216"/>
        <dbReference type="EC" id="3.6.4.13"/>
    </reaction>
</comment>
<organism evidence="13 14">
    <name type="scientific">Polypedilum vanderplanki</name>
    <name type="common">Sleeping chironomid midge</name>
    <dbReference type="NCBI Taxonomy" id="319348"/>
    <lineage>
        <taxon>Eukaryota</taxon>
        <taxon>Metazoa</taxon>
        <taxon>Ecdysozoa</taxon>
        <taxon>Arthropoda</taxon>
        <taxon>Hexapoda</taxon>
        <taxon>Insecta</taxon>
        <taxon>Pterygota</taxon>
        <taxon>Neoptera</taxon>
        <taxon>Endopterygota</taxon>
        <taxon>Diptera</taxon>
        <taxon>Nematocera</taxon>
        <taxon>Chironomoidea</taxon>
        <taxon>Chironomidae</taxon>
        <taxon>Chironominae</taxon>
        <taxon>Polypedilum</taxon>
        <taxon>Polypedilum</taxon>
    </lineage>
</organism>
<feature type="domain" description="Helicase ATP-binding" evidence="10">
    <location>
        <begin position="116"/>
        <end position="295"/>
    </location>
</feature>
<dbReference type="OrthoDB" id="360161at2759"/>
<evidence type="ECO:0000256" key="6">
    <source>
        <dbReference type="ARBA" id="ARBA00022884"/>
    </source>
</evidence>
<evidence type="ECO:0000313" key="13">
    <source>
        <dbReference type="EMBL" id="KAG5670267.1"/>
    </source>
</evidence>
<keyword evidence="5" id="KW-0067">ATP-binding</keyword>
<dbReference type="GO" id="GO:0005829">
    <property type="term" value="C:cytosol"/>
    <property type="evidence" value="ECO:0007669"/>
    <property type="project" value="TreeGrafter"/>
</dbReference>
<dbReference type="InterPro" id="IPR011545">
    <property type="entry name" value="DEAD/DEAH_box_helicase_dom"/>
</dbReference>
<dbReference type="GO" id="GO:0003723">
    <property type="term" value="F:RNA binding"/>
    <property type="evidence" value="ECO:0007669"/>
    <property type="project" value="UniProtKB-KW"/>
</dbReference>
<dbReference type="GO" id="GO:0005524">
    <property type="term" value="F:ATP binding"/>
    <property type="evidence" value="ECO:0007669"/>
    <property type="project" value="UniProtKB-KW"/>
</dbReference>
<name>A0A9J6BLA1_POLVA</name>
<keyword evidence="2" id="KW-0547">Nucleotide-binding</keyword>
<evidence type="ECO:0000256" key="9">
    <source>
        <dbReference type="PROSITE-ProRule" id="PRU00552"/>
    </source>
</evidence>
<evidence type="ECO:0000256" key="3">
    <source>
        <dbReference type="ARBA" id="ARBA00022801"/>
    </source>
</evidence>
<dbReference type="Proteomes" id="UP001107558">
    <property type="component" value="Chromosome 3"/>
</dbReference>
<dbReference type="SUPFAM" id="SSF52540">
    <property type="entry name" value="P-loop containing nucleoside triphosphate hydrolases"/>
    <property type="match status" value="1"/>
</dbReference>
<feature type="domain" description="Helicase C-terminal" evidence="11">
    <location>
        <begin position="305"/>
        <end position="468"/>
    </location>
</feature>
<dbReference type="PANTHER" id="PTHR47959:SF15">
    <property type="entry name" value="RNA HELICASE"/>
    <property type="match status" value="1"/>
</dbReference>
<comment type="similarity">
    <text evidence="7">Belongs to the DEAD box helicase family. DDX52/ROK1 subfamily.</text>
</comment>
<evidence type="ECO:0000313" key="14">
    <source>
        <dbReference type="Proteomes" id="UP001107558"/>
    </source>
</evidence>
<evidence type="ECO:0000256" key="1">
    <source>
        <dbReference type="ARBA" id="ARBA00012552"/>
    </source>
</evidence>
<dbReference type="InterPro" id="IPR001650">
    <property type="entry name" value="Helicase_C-like"/>
</dbReference>
<dbReference type="SMART" id="SM00487">
    <property type="entry name" value="DEXDc"/>
    <property type="match status" value="1"/>
</dbReference>
<dbReference type="InterPro" id="IPR027417">
    <property type="entry name" value="P-loop_NTPase"/>
</dbReference>
<evidence type="ECO:0000256" key="5">
    <source>
        <dbReference type="ARBA" id="ARBA00022840"/>
    </source>
</evidence>
<protein>
    <recommendedName>
        <fullName evidence="1">RNA helicase</fullName>
        <ecNumber evidence="1">3.6.4.13</ecNumber>
    </recommendedName>
</protein>
<dbReference type="EMBL" id="JADBJN010000003">
    <property type="protein sequence ID" value="KAG5670267.1"/>
    <property type="molecule type" value="Genomic_DNA"/>
</dbReference>
<gene>
    <name evidence="13" type="ORF">PVAND_000544</name>
</gene>
<dbReference type="InterPro" id="IPR050079">
    <property type="entry name" value="DEAD_box_RNA_helicase"/>
</dbReference>
<dbReference type="Pfam" id="PF00270">
    <property type="entry name" value="DEAD"/>
    <property type="match status" value="1"/>
</dbReference>
<dbReference type="PANTHER" id="PTHR47959">
    <property type="entry name" value="ATP-DEPENDENT RNA HELICASE RHLE-RELATED"/>
    <property type="match status" value="1"/>
</dbReference>
<dbReference type="SMART" id="SM00490">
    <property type="entry name" value="HELICc"/>
    <property type="match status" value="1"/>
</dbReference>
<keyword evidence="4" id="KW-0347">Helicase</keyword>
<evidence type="ECO:0000256" key="8">
    <source>
        <dbReference type="ARBA" id="ARBA00047984"/>
    </source>
</evidence>
<dbReference type="PROSITE" id="PS51192">
    <property type="entry name" value="HELICASE_ATP_BIND_1"/>
    <property type="match status" value="1"/>
</dbReference>
<accession>A0A9J6BLA1</accession>
<keyword evidence="6" id="KW-0694">RNA-binding</keyword>
<dbReference type="InterPro" id="IPR014001">
    <property type="entry name" value="Helicase_ATP-bd"/>
</dbReference>
<keyword evidence="14" id="KW-1185">Reference proteome</keyword>
<dbReference type="PROSITE" id="PS51194">
    <property type="entry name" value="HELICASE_CTER"/>
    <property type="match status" value="1"/>
</dbReference>
<reference evidence="13" key="1">
    <citation type="submission" date="2021-03" db="EMBL/GenBank/DDBJ databases">
        <title>Chromosome level genome of the anhydrobiotic midge Polypedilum vanderplanki.</title>
        <authorList>
            <person name="Yoshida Y."/>
            <person name="Kikawada T."/>
            <person name="Gusev O."/>
        </authorList>
    </citation>
    <scope>NUCLEOTIDE SEQUENCE</scope>
    <source>
        <strain evidence="13">NIAS01</strain>
        <tissue evidence="13">Whole body or cell culture</tissue>
    </source>
</reference>
<dbReference type="Gene3D" id="3.40.50.300">
    <property type="entry name" value="P-loop containing nucleotide triphosphate hydrolases"/>
    <property type="match status" value="2"/>
</dbReference>
<dbReference type="InterPro" id="IPR014014">
    <property type="entry name" value="RNA_helicase_DEAD_Q_motif"/>
</dbReference>
<evidence type="ECO:0000259" key="12">
    <source>
        <dbReference type="PROSITE" id="PS51195"/>
    </source>
</evidence>
<dbReference type="AlphaFoldDB" id="A0A9J6BLA1"/>
<dbReference type="Pfam" id="PF00271">
    <property type="entry name" value="Helicase_C"/>
    <property type="match status" value="1"/>
</dbReference>
<keyword evidence="3" id="KW-0378">Hydrolase</keyword>
<comment type="caution">
    <text evidence="13">The sequence shown here is derived from an EMBL/GenBank/DDBJ whole genome shotgun (WGS) entry which is preliminary data.</text>
</comment>
<dbReference type="GO" id="GO:0003724">
    <property type="term" value="F:RNA helicase activity"/>
    <property type="evidence" value="ECO:0007669"/>
    <property type="project" value="UniProtKB-EC"/>
</dbReference>
<dbReference type="GO" id="GO:0016787">
    <property type="term" value="F:hydrolase activity"/>
    <property type="evidence" value="ECO:0007669"/>
    <property type="project" value="UniProtKB-KW"/>
</dbReference>
<dbReference type="PROSITE" id="PS51195">
    <property type="entry name" value="Q_MOTIF"/>
    <property type="match status" value="1"/>
</dbReference>
<evidence type="ECO:0000259" key="11">
    <source>
        <dbReference type="PROSITE" id="PS51194"/>
    </source>
</evidence>
<evidence type="ECO:0000256" key="7">
    <source>
        <dbReference type="ARBA" id="ARBA00024355"/>
    </source>
</evidence>
<dbReference type="EC" id="3.6.4.13" evidence="1"/>
<evidence type="ECO:0000256" key="4">
    <source>
        <dbReference type="ARBA" id="ARBA00022806"/>
    </source>
</evidence>
<sequence>MDFFKSLTVGVNFDRAKLKRQLPKEVKCETIEIKDENEKPLKRKKYSEAYIKQKYQEKTNKLRKEYHINVKGPLEKEKPIESFNELFQNFKINEQLKQNILSLNYSKPTPVQMQVIPLFLKKTELKVSASTGSGKTFAFLMPLIQNLLDEKESDKNFDGIHAIILVPTRELAQQILSVATRLCYETDIRAHIITSTNDQHMEKFHKKKTNILISTPLKLVHFIKSSAMTMENVKWIVIDEVDKLFEESNQTFQPDLKVILDACNNSDRKFALFSATTTKEMTSWVHENLKEFATVNISPNMPVATVEQELKYVGVESAKLQCIRDIFNEGIQPPILIFLQSKDRAKQLFSELMYDGINIDVMHSDRSEKERNEVYKNFREGKIWVLICTELMSRGIDFRNVSMVINFDLPQSLVSYIHRVGRVGRAGRTGKAITFYTNDDNKCGLLRDIANLVKQSGSYVEPFLLNLKKSKKKERVALLKKAPKRKKISTKVNFTSKKEKKKKRKVVMKKLNMK</sequence>
<feature type="domain" description="DEAD-box RNA helicase Q" evidence="12">
    <location>
        <begin position="85"/>
        <end position="113"/>
    </location>
</feature>
<proteinExistence type="inferred from homology"/>
<dbReference type="CDD" id="cd18787">
    <property type="entry name" value="SF2_C_DEAD"/>
    <property type="match status" value="1"/>
</dbReference>